<accession>F3CKT0</accession>
<feature type="non-terminal residue" evidence="1">
    <location>
        <position position="49"/>
    </location>
</feature>
<evidence type="ECO:0000313" key="1">
    <source>
        <dbReference type="EMBL" id="EGH19872.1"/>
    </source>
</evidence>
<sequence length="49" mass="5743">MLITSASPQELVDWFHTRQEDQRIMCVMLAPELEDQQKLKELTPRFPAA</sequence>
<evidence type="ECO:0000313" key="2">
    <source>
        <dbReference type="Proteomes" id="UP000005466"/>
    </source>
</evidence>
<dbReference type="AlphaFoldDB" id="F3CKT0"/>
<name>F3CKT0_PSESG</name>
<reference evidence="1 2" key="1">
    <citation type="journal article" date="2011" name="PLoS Pathog.">
        <title>Dynamic evolution of pathogenicity revealed by sequencing and comparative genomics of 19 Pseudomonas syringae isolates.</title>
        <authorList>
            <person name="Baltrus D.A."/>
            <person name="Nishimura M.T."/>
            <person name="Romanchuk A."/>
            <person name="Chang J.H."/>
            <person name="Mukhtar M.S."/>
            <person name="Cherkis K."/>
            <person name="Roach J."/>
            <person name="Grant S.R."/>
            <person name="Jones C.D."/>
            <person name="Dangl J.L."/>
        </authorList>
    </citation>
    <scope>NUCLEOTIDE SEQUENCE [LARGE SCALE GENOMIC DNA]</scope>
    <source>
        <strain evidence="2">race 4</strain>
    </source>
</reference>
<dbReference type="EMBL" id="ADWY01004418">
    <property type="protein sequence ID" value="EGH19872.1"/>
    <property type="molecule type" value="Genomic_DNA"/>
</dbReference>
<organism evidence="1 2">
    <name type="scientific">Pseudomonas savastanoi pv. glycinea str. race 4</name>
    <dbReference type="NCBI Taxonomy" id="875330"/>
    <lineage>
        <taxon>Bacteria</taxon>
        <taxon>Pseudomonadati</taxon>
        <taxon>Pseudomonadota</taxon>
        <taxon>Gammaproteobacteria</taxon>
        <taxon>Pseudomonadales</taxon>
        <taxon>Pseudomonadaceae</taxon>
        <taxon>Pseudomonas</taxon>
    </lineage>
</organism>
<protein>
    <submittedName>
        <fullName evidence="1">Uncharacterized protein</fullName>
    </submittedName>
</protein>
<dbReference type="Proteomes" id="UP000005466">
    <property type="component" value="Unassembled WGS sequence"/>
</dbReference>
<gene>
    <name evidence="1" type="ORF">Pgy4_43832</name>
</gene>
<proteinExistence type="predicted"/>
<comment type="caution">
    <text evidence="1">The sequence shown here is derived from an EMBL/GenBank/DDBJ whole genome shotgun (WGS) entry which is preliminary data.</text>
</comment>
<dbReference type="HOGENOM" id="CLU_3146505_0_0_6"/>